<keyword evidence="5" id="KW-0833">Ubl conjugation pathway</keyword>
<evidence type="ECO:0000256" key="4">
    <source>
        <dbReference type="ARBA" id="ARBA00022741"/>
    </source>
</evidence>
<organism evidence="9 10">
    <name type="scientific">Perkinsus chesapeaki</name>
    <name type="common">Clam parasite</name>
    <name type="synonym">Perkinsus andrewsi</name>
    <dbReference type="NCBI Taxonomy" id="330153"/>
    <lineage>
        <taxon>Eukaryota</taxon>
        <taxon>Sar</taxon>
        <taxon>Alveolata</taxon>
        <taxon>Perkinsozoa</taxon>
        <taxon>Perkinsea</taxon>
        <taxon>Perkinsida</taxon>
        <taxon>Perkinsidae</taxon>
        <taxon>Perkinsus</taxon>
    </lineage>
</organism>
<dbReference type="GO" id="GO:0005524">
    <property type="term" value="F:ATP binding"/>
    <property type="evidence" value="ECO:0007669"/>
    <property type="project" value="UniProtKB-KW"/>
</dbReference>
<evidence type="ECO:0000313" key="9">
    <source>
        <dbReference type="EMBL" id="KAF4664534.1"/>
    </source>
</evidence>
<dbReference type="Pfam" id="PF00501">
    <property type="entry name" value="AMP-binding"/>
    <property type="match status" value="1"/>
</dbReference>
<dbReference type="AlphaFoldDB" id="A0A7J6LZ71"/>
<protein>
    <recommendedName>
        <fullName evidence="2">Ubiquitin-fold modifier 1</fullName>
    </recommendedName>
</protein>
<keyword evidence="6" id="KW-0067">ATP-binding</keyword>
<keyword evidence="10" id="KW-1185">Reference proteome</keyword>
<dbReference type="PANTHER" id="PTHR43272">
    <property type="entry name" value="LONG-CHAIN-FATTY-ACID--COA LIGASE"/>
    <property type="match status" value="1"/>
</dbReference>
<dbReference type="InterPro" id="IPR029063">
    <property type="entry name" value="SAM-dependent_MTases_sf"/>
</dbReference>
<dbReference type="GO" id="GO:0005783">
    <property type="term" value="C:endoplasmic reticulum"/>
    <property type="evidence" value="ECO:0007669"/>
    <property type="project" value="TreeGrafter"/>
</dbReference>
<dbReference type="OrthoDB" id="411852at2759"/>
<evidence type="ECO:0000256" key="2">
    <source>
        <dbReference type="ARBA" id="ARBA00015319"/>
    </source>
</evidence>
<dbReference type="SUPFAM" id="SSF53335">
    <property type="entry name" value="S-adenosyl-L-methionine-dependent methyltransferases"/>
    <property type="match status" value="1"/>
</dbReference>
<gene>
    <name evidence="9" type="ORF">FOL47_005080</name>
</gene>
<dbReference type="Proteomes" id="UP000591131">
    <property type="component" value="Unassembled WGS sequence"/>
</dbReference>
<dbReference type="InterPro" id="IPR005375">
    <property type="entry name" value="UFM1"/>
</dbReference>
<keyword evidence="3" id="KW-1017">Isopeptide bond</keyword>
<name>A0A7J6LZ71_PERCH</name>
<evidence type="ECO:0000313" key="10">
    <source>
        <dbReference type="Proteomes" id="UP000591131"/>
    </source>
</evidence>
<reference evidence="9 10" key="1">
    <citation type="submission" date="2020-04" db="EMBL/GenBank/DDBJ databases">
        <title>Perkinsus chesapeaki whole genome sequence.</title>
        <authorList>
            <person name="Bogema D.R."/>
        </authorList>
    </citation>
    <scope>NUCLEOTIDE SEQUENCE [LARGE SCALE GENOMIC DNA]</scope>
    <source>
        <strain evidence="9">ATCC PRA-425</strain>
    </source>
</reference>
<dbReference type="Pfam" id="PF03671">
    <property type="entry name" value="Ufm1"/>
    <property type="match status" value="1"/>
</dbReference>
<dbReference type="Gene3D" id="3.40.50.150">
    <property type="entry name" value="Vaccinia Virus protein VP39"/>
    <property type="match status" value="1"/>
</dbReference>
<evidence type="ECO:0000256" key="7">
    <source>
        <dbReference type="SAM" id="MobiDB-lite"/>
    </source>
</evidence>
<comment type="similarity">
    <text evidence="1">Belongs to the UFM1 family.</text>
</comment>
<dbReference type="GO" id="GO:0004467">
    <property type="term" value="F:long-chain fatty acid-CoA ligase activity"/>
    <property type="evidence" value="ECO:0007669"/>
    <property type="project" value="TreeGrafter"/>
</dbReference>
<evidence type="ECO:0000256" key="3">
    <source>
        <dbReference type="ARBA" id="ARBA00022499"/>
    </source>
</evidence>
<sequence length="1234" mass="136967">MSGDVTVRFIDVSDERRRFKVISIPKHTPFPACIKYVAEAFGMAPEGILLLRKAGYPVCNGIIEQRSASEIITDYEDLYIVPRDRATDAYPPGNGDPNKGDGSGATWQFTDPVYSLPLLPPSDDASTSIYRNVVCKNSLVSTPMLSPDMTTLPSLLELSRMLHGDRPFLGARHGDVYWFMSYRDFYTQANRLASGIQQLGVCQKAAFDDEPYRLFFRMAGIYGHGCINWILTEFACHILGITVVPLQEDLPSPMLSYMISDTRMPLLFVTRDHLEAALKCSNSAHVKCLVVIDVDNRREIDPSFLAQAEAMDLMVMALGQGRPFSPYPTTPSDVALLQYTGGSIGDPMGVMVTHSNCIATLAALSEYREGGGSPPPLQLGSQDCIASTLPITDPLYRTIIYLGMYHGSCLGFVSNCHPGGALSDTLVKSDLSLLHPTVVLAEPGYLSTLPVKAHTISFCHQNAYPIPFSPRLQGRIDFPGYFRDGCGRDQRAHFETFICEGQSVGSRRPSSTDCQRWSDPTHWTSSPLKKCGGIALLTSPRDYRCGLVGGPIASLDMRLVDASHSSSIGDCSVAHVDAQTCELRPRGELCVRGNSVSPGYFRRPQATLQRFDPGGWFHTGDVVEVLPAGAVKLFDERICEQLDVGDGRMVSASRIEHAYETHCSGIDQCVAFGSSKAEAIIALIVPCVRAAKLWAAEAEILFHVDELLESDWLRARIMREMDELSTDILPKGHKYRVSEVELVKEPFSVACGTITAGVARRYRRSEIMLQNRDKIEAALRRLPLLRPMKHGYHSITELVTPRRISLKYGDNIFTGSTAFCSESRRQSTSTPETQTYDEDEPRDRSFTHSVVHPPFANTSLIVIRMLLGLALSACVFAQGGFTSHPPDNTRSTEEVNALLDDVDEVLKRQSAFERSCITISPEFKRDIAAFFAPLPGAREWTVLEVGIYHGYTTAVLSKIFKHVIVLEYYLGNVFTAMDNVKMFAGNTSNIEWHSFDAYSTSWASTLMPANPVEVVLIDASHTYDHVHSDILNALALPDVRWLIMDDYGIFQKGQLEVRHALRYFEDAGTLNCSWPVGNGEIFFANITDFFTVGREGLICMVIGPPPHLGTTIGLVVDRVLTGVHASTFQLFDTYRYNPYDTLNFKRVTNPLPRNASYAQIFSDNLGLATVVQWHNNRLVLEFEQDIVKWEVEFNPTLTGVTVTEHPLGAVYRGIRLFGIFTRIESAAHEDVIIP</sequence>
<feature type="domain" description="AMP-dependent synthetase/ligase" evidence="8">
    <location>
        <begin position="177"/>
        <end position="601"/>
    </location>
</feature>
<evidence type="ECO:0000259" key="8">
    <source>
        <dbReference type="Pfam" id="PF00501"/>
    </source>
</evidence>
<evidence type="ECO:0000256" key="5">
    <source>
        <dbReference type="ARBA" id="ARBA00022786"/>
    </source>
</evidence>
<dbReference type="Gene3D" id="3.10.20.90">
    <property type="entry name" value="Phosphatidylinositol 3-kinase Catalytic Subunit, Chain A, domain 1"/>
    <property type="match status" value="1"/>
</dbReference>
<dbReference type="InterPro" id="IPR000873">
    <property type="entry name" value="AMP-dep_synth/lig_dom"/>
</dbReference>
<dbReference type="InterPro" id="IPR042099">
    <property type="entry name" value="ANL_N_sf"/>
</dbReference>
<evidence type="ECO:0000256" key="6">
    <source>
        <dbReference type="ARBA" id="ARBA00022840"/>
    </source>
</evidence>
<feature type="compositionally biased region" description="Polar residues" evidence="7">
    <location>
        <begin position="823"/>
        <end position="834"/>
    </location>
</feature>
<comment type="caution">
    <text evidence="9">The sequence shown here is derived from an EMBL/GenBank/DDBJ whole genome shotgun (WGS) entry which is preliminary data.</text>
</comment>
<dbReference type="Gene3D" id="3.40.50.12780">
    <property type="entry name" value="N-terminal domain of ligase-like"/>
    <property type="match status" value="1"/>
</dbReference>
<dbReference type="EMBL" id="JAAPAO010000285">
    <property type="protein sequence ID" value="KAF4664534.1"/>
    <property type="molecule type" value="Genomic_DNA"/>
</dbReference>
<dbReference type="GO" id="GO:0016020">
    <property type="term" value="C:membrane"/>
    <property type="evidence" value="ECO:0007669"/>
    <property type="project" value="TreeGrafter"/>
</dbReference>
<proteinExistence type="inferred from homology"/>
<dbReference type="PANTHER" id="PTHR43272:SF33">
    <property type="entry name" value="AMP-BINDING DOMAIN-CONTAINING PROTEIN-RELATED"/>
    <property type="match status" value="1"/>
</dbReference>
<dbReference type="InterPro" id="IPR029071">
    <property type="entry name" value="Ubiquitin-like_domsf"/>
</dbReference>
<dbReference type="SUPFAM" id="SSF54236">
    <property type="entry name" value="Ubiquitin-like"/>
    <property type="match status" value="1"/>
</dbReference>
<dbReference type="GO" id="GO:0071569">
    <property type="term" value="P:protein ufmylation"/>
    <property type="evidence" value="ECO:0007669"/>
    <property type="project" value="InterPro"/>
</dbReference>
<feature type="region of interest" description="Disordered" evidence="7">
    <location>
        <begin position="823"/>
        <end position="848"/>
    </location>
</feature>
<keyword evidence="4" id="KW-0547">Nucleotide-binding</keyword>
<dbReference type="SUPFAM" id="SSF56801">
    <property type="entry name" value="Acetyl-CoA synthetase-like"/>
    <property type="match status" value="1"/>
</dbReference>
<evidence type="ECO:0000256" key="1">
    <source>
        <dbReference type="ARBA" id="ARBA00010230"/>
    </source>
</evidence>
<accession>A0A7J6LZ71</accession>